<evidence type="ECO:0000256" key="1">
    <source>
        <dbReference type="SAM" id="MobiDB-lite"/>
    </source>
</evidence>
<sequence>MRVSIIALPALAALAYASPCRPSSSETTDITTTSSESILPTSTSETTSLSSGTETTSTVEESTTSLEPTTTTLETTTSTVEESTPSLETEITTTSLEITTTTTTTSLESTTTSAAPTTTVLGFCIKAISTDKANYGYHVSGGTTVSNQLLQPPTNAVFNLYNLDVSSGVLTLNNTDPGKQIYLPSPYSTQNLRVVRFTTAPVTNGALQCSIPSGEYKSGSAIACTGTGTDASGSRTFNRFAASNSASTSPPWQMLGEGLTSTSYYTYEMAIFFGSDCKSTVSPAK</sequence>
<name>A0A0N8H6J2_9HYPO</name>
<evidence type="ECO:0008006" key="5">
    <source>
        <dbReference type="Google" id="ProtNLM"/>
    </source>
</evidence>
<feature type="chain" id="PRO_5006026195" description="Ubiquitin 3 binding protein But2 C-terminal domain-containing protein" evidence="2">
    <location>
        <begin position="18"/>
        <end position="285"/>
    </location>
</feature>
<reference evidence="3 4" key="1">
    <citation type="submission" date="2015-09" db="EMBL/GenBank/DDBJ databases">
        <title>Draft genome of a European isolate of the apple canker pathogen Neonectria ditissima.</title>
        <authorList>
            <person name="Gomez-Cortecero A."/>
            <person name="Harrison R.J."/>
            <person name="Armitage A.D."/>
        </authorList>
    </citation>
    <scope>NUCLEOTIDE SEQUENCE [LARGE SCALE GENOMIC DNA]</scope>
    <source>
        <strain evidence="3 4">R09/05</strain>
    </source>
</reference>
<accession>A0A0N8H6J2</accession>
<feature type="signal peptide" evidence="2">
    <location>
        <begin position="1"/>
        <end position="17"/>
    </location>
</feature>
<dbReference type="AlphaFoldDB" id="A0A0N8H6J2"/>
<proteinExistence type="predicted"/>
<dbReference type="EMBL" id="LKCW01000116">
    <property type="protein sequence ID" value="KPM39124.1"/>
    <property type="molecule type" value="Genomic_DNA"/>
</dbReference>
<organism evidence="3 4">
    <name type="scientific">Neonectria ditissima</name>
    <dbReference type="NCBI Taxonomy" id="78410"/>
    <lineage>
        <taxon>Eukaryota</taxon>
        <taxon>Fungi</taxon>
        <taxon>Dikarya</taxon>
        <taxon>Ascomycota</taxon>
        <taxon>Pezizomycotina</taxon>
        <taxon>Sordariomycetes</taxon>
        <taxon>Hypocreomycetidae</taxon>
        <taxon>Hypocreales</taxon>
        <taxon>Nectriaceae</taxon>
        <taxon>Neonectria</taxon>
    </lineage>
</organism>
<dbReference type="OrthoDB" id="4587978at2759"/>
<protein>
    <recommendedName>
        <fullName evidence="5">Ubiquitin 3 binding protein But2 C-terminal domain-containing protein</fullName>
    </recommendedName>
</protein>
<feature type="region of interest" description="Disordered" evidence="1">
    <location>
        <begin position="19"/>
        <end position="110"/>
    </location>
</feature>
<gene>
    <name evidence="3" type="ORF">AK830_g7455</name>
</gene>
<keyword evidence="4" id="KW-1185">Reference proteome</keyword>
<dbReference type="Proteomes" id="UP000050424">
    <property type="component" value="Unassembled WGS sequence"/>
</dbReference>
<evidence type="ECO:0000313" key="4">
    <source>
        <dbReference type="Proteomes" id="UP000050424"/>
    </source>
</evidence>
<keyword evidence="2" id="KW-0732">Signal</keyword>
<evidence type="ECO:0000313" key="3">
    <source>
        <dbReference type="EMBL" id="KPM39124.1"/>
    </source>
</evidence>
<comment type="caution">
    <text evidence="3">The sequence shown here is derived from an EMBL/GenBank/DDBJ whole genome shotgun (WGS) entry which is preliminary data.</text>
</comment>
<evidence type="ECO:0000256" key="2">
    <source>
        <dbReference type="SAM" id="SignalP"/>
    </source>
</evidence>